<dbReference type="Proteomes" id="UP000008980">
    <property type="component" value="Chromosome 11"/>
</dbReference>
<gene>
    <name evidence="1" type="ORF">LDBPK_111070</name>
</gene>
<accession>E9BAU5</accession>
<evidence type="ECO:0000313" key="2">
    <source>
        <dbReference type="Proteomes" id="UP000008980"/>
    </source>
</evidence>
<organism evidence="1 2">
    <name type="scientific">Leishmania donovani</name>
    <dbReference type="NCBI Taxonomy" id="5661"/>
    <lineage>
        <taxon>Eukaryota</taxon>
        <taxon>Discoba</taxon>
        <taxon>Euglenozoa</taxon>
        <taxon>Kinetoplastea</taxon>
        <taxon>Metakinetoplastina</taxon>
        <taxon>Trypanosomatida</taxon>
        <taxon>Trypanosomatidae</taxon>
        <taxon>Leishmaniinae</taxon>
        <taxon>Leishmania</taxon>
    </lineage>
</organism>
<dbReference type="RefSeq" id="XP_003859082.1">
    <property type="nucleotide sequence ID" value="XM_003859034.1"/>
</dbReference>
<reference evidence="1 2" key="1">
    <citation type="journal article" date="2011" name="Genome Res.">
        <title>Whole genome sequencing of multiple Leishmania donovani clinical isolates provides insights into population structure and mechanisms of drug resistance.</title>
        <authorList>
            <person name="Downing T."/>
            <person name="Imamura H."/>
            <person name="Decuypere S."/>
            <person name="Clark T.G."/>
            <person name="Coombs G.H."/>
            <person name="Cotton J.A."/>
            <person name="Hilley J.D."/>
            <person name="de Doncker S."/>
            <person name="Maes I."/>
            <person name="Mottram J.C."/>
            <person name="Quail M.A."/>
            <person name="Rijal S."/>
            <person name="Sanders M."/>
            <person name="Schonian G."/>
            <person name="Stark O."/>
            <person name="Sundar S."/>
            <person name="Vanaerschot M."/>
            <person name="Hertz-Fowler C."/>
            <person name="Dujardin J.C."/>
            <person name="Berriman M."/>
        </authorList>
    </citation>
    <scope>NUCLEOTIDE SEQUENCE [LARGE SCALE GENOMIC DNA]</scope>
    <source>
        <strain evidence="1 2">BPK282A1</strain>
    </source>
</reference>
<dbReference type="AlphaFoldDB" id="E9BAU5"/>
<proteinExistence type="predicted"/>
<protein>
    <submittedName>
        <fullName evidence="1">Uncharacterized protein</fullName>
    </submittedName>
</protein>
<dbReference type="VEuPathDB" id="TriTrypDB:LdBPK_111070.1"/>
<dbReference type="KEGG" id="ldo:LDBPK_111070"/>
<dbReference type="EMBL" id="FR799598">
    <property type="protein sequence ID" value="CBZ32370.1"/>
    <property type="molecule type" value="Genomic_DNA"/>
</dbReference>
<name>E9BAU5_LEIDO</name>
<reference evidence="2" key="2">
    <citation type="submission" date="2011-02" db="EMBL/GenBank/DDBJ databases">
        <title>Whole genome sequencing of Leishmania donovani clinical lines reveals dynamic variation related to drug resistance.</title>
        <authorList>
            <person name="Downing T."/>
            <person name="Imamura H."/>
            <person name="Sanders M."/>
            <person name="Decuypere S."/>
            <person name="Hertz-Fowler C."/>
            <person name="Clark T.G."/>
            <person name="Rijal S."/>
            <person name="Sundar S."/>
            <person name="Quail M.A."/>
            <person name="De Doncker S."/>
            <person name="Maes I."/>
            <person name="Vanaerschot M."/>
            <person name="Stark O."/>
            <person name="Schonian G."/>
            <person name="Dujardin J.C."/>
            <person name="Berriman M."/>
        </authorList>
    </citation>
    <scope>NUCLEOTIDE SEQUENCE [LARGE SCALE GENOMIC DNA]</scope>
    <source>
        <strain evidence="2">BPK282A1</strain>
    </source>
</reference>
<evidence type="ECO:0000313" key="1">
    <source>
        <dbReference type="EMBL" id="CBZ32370.1"/>
    </source>
</evidence>
<dbReference type="GeneID" id="13389553"/>
<sequence length="79" mass="8232">MEPRMMETSEPGDSLVVPHATAATAASRVAAATASAVAAVGRRVVVDRGACSWCVVSYHGGNTARKPRRGGARLCRLPR</sequence>